<reference evidence="3" key="1">
    <citation type="submission" date="2024-06" db="EMBL/GenBank/DDBJ databases">
        <title>Brevibacterium koreense sp. nov., isolated from jogae-jeotgal, a Korean fermented seafood.</title>
        <authorList>
            <person name="Whon T.W."/>
            <person name="Nam S."/>
            <person name="Kim Y."/>
        </authorList>
    </citation>
    <scope>NUCLEOTIDE SEQUENCE</scope>
    <source>
        <strain evidence="3">CBA3109</strain>
    </source>
</reference>
<feature type="domain" description="Phosphotyrosine protein phosphatase I" evidence="2">
    <location>
        <begin position="5"/>
        <end position="184"/>
    </location>
</feature>
<dbReference type="KEGG" id="bkr:AAFP32_15010"/>
<name>A0AAU7UKQ7_9MICO</name>
<evidence type="ECO:0000313" key="3">
    <source>
        <dbReference type="EMBL" id="XBV88854.1"/>
    </source>
</evidence>
<dbReference type="InterPro" id="IPR050438">
    <property type="entry name" value="LMW_PTPase"/>
</dbReference>
<dbReference type="InterPro" id="IPR023485">
    <property type="entry name" value="Ptyr_pPase"/>
</dbReference>
<gene>
    <name evidence="3" type="ORF">AAFP32_15010</name>
</gene>
<dbReference type="SMART" id="SM00226">
    <property type="entry name" value="LMWPc"/>
    <property type="match status" value="1"/>
</dbReference>
<accession>A0AAU7UKQ7</accession>
<dbReference type="EMBL" id="CP158281">
    <property type="protein sequence ID" value="XBV88854.1"/>
    <property type="molecule type" value="Genomic_DNA"/>
</dbReference>
<dbReference type="InterPro" id="IPR036196">
    <property type="entry name" value="Ptyr_pPase_sf"/>
</dbReference>
<evidence type="ECO:0000256" key="1">
    <source>
        <dbReference type="ARBA" id="ARBA00013064"/>
    </source>
</evidence>
<dbReference type="AlphaFoldDB" id="A0AAU7UKQ7"/>
<protein>
    <recommendedName>
        <fullName evidence="1">protein-tyrosine-phosphatase</fullName>
        <ecNumber evidence="1">3.1.3.48</ecNumber>
    </recommendedName>
</protein>
<sequence>MPAGFRILVVGLGNSCRSPLAAGMLQHELDTEAPGEFTVCSAGTQITPGQPAAVEVLRLASRRGIRLHGFVVNQLDEAMISEADLILVMDRALRREVVKVSPRALRTTFTLREFARILPTVRPEQLATPTGRWQSLVALAPRYRTPPPGDASDDDVIDPRNRPARAYERMNTQIVSAIDVIREWEVHRCAPESRI</sequence>
<dbReference type="RefSeq" id="WP_350269821.1">
    <property type="nucleotide sequence ID" value="NZ_CP158281.1"/>
</dbReference>
<dbReference type="Gene3D" id="3.40.50.2300">
    <property type="match status" value="1"/>
</dbReference>
<dbReference type="PANTHER" id="PTHR11717:SF7">
    <property type="entry name" value="LOW MOLECULAR WEIGHT PHOSPHOTYROSINE PROTEIN PHOSPHATASE"/>
    <property type="match status" value="1"/>
</dbReference>
<dbReference type="SUPFAM" id="SSF52788">
    <property type="entry name" value="Phosphotyrosine protein phosphatases I"/>
    <property type="match status" value="1"/>
</dbReference>
<evidence type="ECO:0000259" key="2">
    <source>
        <dbReference type="SMART" id="SM00226"/>
    </source>
</evidence>
<dbReference type="PANTHER" id="PTHR11717">
    <property type="entry name" value="LOW MOLECULAR WEIGHT PROTEIN TYROSINE PHOSPHATASE"/>
    <property type="match status" value="1"/>
</dbReference>
<proteinExistence type="predicted"/>
<dbReference type="GO" id="GO:0004725">
    <property type="term" value="F:protein tyrosine phosphatase activity"/>
    <property type="evidence" value="ECO:0007669"/>
    <property type="project" value="UniProtKB-EC"/>
</dbReference>
<dbReference type="EC" id="3.1.3.48" evidence="1"/>
<dbReference type="Pfam" id="PF01451">
    <property type="entry name" value="LMWPc"/>
    <property type="match status" value="1"/>
</dbReference>
<organism evidence="3">
    <name type="scientific">Brevibacterium koreense</name>
    <dbReference type="NCBI Taxonomy" id="3140787"/>
    <lineage>
        <taxon>Bacteria</taxon>
        <taxon>Bacillati</taxon>
        <taxon>Actinomycetota</taxon>
        <taxon>Actinomycetes</taxon>
        <taxon>Micrococcales</taxon>
        <taxon>Brevibacteriaceae</taxon>
        <taxon>Brevibacterium</taxon>
    </lineage>
</organism>